<feature type="region of interest" description="Disordered" evidence="1">
    <location>
        <begin position="1"/>
        <end position="20"/>
    </location>
</feature>
<dbReference type="HOGENOM" id="CLU_069492_1_0_3"/>
<accession>B7JY52</accession>
<evidence type="ECO:0000313" key="3">
    <source>
        <dbReference type="EMBL" id="ACK67154.1"/>
    </source>
</evidence>
<dbReference type="OrthoDB" id="422599at2"/>
<name>B7JY52_RIPO1</name>
<gene>
    <name evidence="3" type="ordered locus">PCC8801_3175</name>
</gene>
<dbReference type="STRING" id="41431.PCC8801_3175"/>
<evidence type="ECO:0000256" key="1">
    <source>
        <dbReference type="SAM" id="MobiDB-lite"/>
    </source>
</evidence>
<dbReference type="KEGG" id="cyp:PCC8801_3175"/>
<proteinExistence type="predicted"/>
<evidence type="ECO:0000256" key="2">
    <source>
        <dbReference type="SAM" id="Phobius"/>
    </source>
</evidence>
<keyword evidence="2" id="KW-1133">Transmembrane helix</keyword>
<dbReference type="PANTHER" id="PTHR36367">
    <property type="entry name" value="TRANSMEMBRANE PROTEIN"/>
    <property type="match status" value="1"/>
</dbReference>
<keyword evidence="2" id="KW-0812">Transmembrane</keyword>
<dbReference type="PANTHER" id="PTHR36367:SF2">
    <property type="entry name" value="TRANSMEMBRANE PROTEIN"/>
    <property type="match status" value="1"/>
</dbReference>
<keyword evidence="2" id="KW-0472">Membrane</keyword>
<feature type="compositionally biased region" description="Polar residues" evidence="1">
    <location>
        <begin position="9"/>
        <end position="20"/>
    </location>
</feature>
<feature type="transmembrane region" description="Helical" evidence="2">
    <location>
        <begin position="176"/>
        <end position="194"/>
    </location>
</feature>
<evidence type="ECO:0000313" key="4">
    <source>
        <dbReference type="Proteomes" id="UP000008204"/>
    </source>
</evidence>
<keyword evidence="4" id="KW-1185">Reference proteome</keyword>
<dbReference type="eggNOG" id="ENOG502ZACK">
    <property type="taxonomic scope" value="Bacteria"/>
</dbReference>
<sequence>MNFGIPSMIKNSSQQRPDNSTDSITDFSAFPQLIFGVLWLLAATYTYLLLFSPPNQIVPGYPIWAIQPETITEVINESLNFFFILPLFNLVGIKVMQSPTVPPVSEAIFNLAEAWIFMFLPLLLADPKGRHLPRFFIWICAMFLTNVFLIPYMAMRLKTQPNNDSSDGSLMGFSRSFAWVSLSVGITAILWGFIGRPDWGDLGMRLDYLIEQLTSDRVTIAFTVDLCLFWLFQPILLGDIIPNNYSLKWVRFIPFFGLAFWLIKLSSQLDNY</sequence>
<reference evidence="4" key="1">
    <citation type="journal article" date="2011" name="MBio">
        <title>Novel metabolic attributes of the genus Cyanothece, comprising a group of unicellular nitrogen-fixing Cyanobacteria.</title>
        <authorList>
            <person name="Bandyopadhyay A."/>
            <person name="Elvitigala T."/>
            <person name="Welsh E."/>
            <person name="Stockel J."/>
            <person name="Liberton M."/>
            <person name="Min H."/>
            <person name="Sherman L.A."/>
            <person name="Pakrasi H.B."/>
        </authorList>
    </citation>
    <scope>NUCLEOTIDE SEQUENCE [LARGE SCALE GENOMIC DNA]</scope>
    <source>
        <strain evidence="4">PCC 8801</strain>
    </source>
</reference>
<feature type="transmembrane region" description="Helical" evidence="2">
    <location>
        <begin position="136"/>
        <end position="155"/>
    </location>
</feature>
<dbReference type="Proteomes" id="UP000008204">
    <property type="component" value="Chromosome"/>
</dbReference>
<dbReference type="AlphaFoldDB" id="B7JY52"/>
<protein>
    <submittedName>
        <fullName evidence="3">Uncharacterized protein</fullName>
    </submittedName>
</protein>
<feature type="transmembrane region" description="Helical" evidence="2">
    <location>
        <begin position="33"/>
        <end position="52"/>
    </location>
</feature>
<dbReference type="EMBL" id="CP001287">
    <property type="protein sequence ID" value="ACK67154.1"/>
    <property type="molecule type" value="Genomic_DNA"/>
</dbReference>
<organism evidence="3 4">
    <name type="scientific">Rippkaea orientalis (strain PCC 8801 / RF-1)</name>
    <name type="common">Cyanothece sp. (strain PCC 8801)</name>
    <dbReference type="NCBI Taxonomy" id="41431"/>
    <lineage>
        <taxon>Bacteria</taxon>
        <taxon>Bacillati</taxon>
        <taxon>Cyanobacteriota</taxon>
        <taxon>Cyanophyceae</taxon>
        <taxon>Oscillatoriophycideae</taxon>
        <taxon>Chroococcales</taxon>
        <taxon>Aphanothecaceae</taxon>
        <taxon>Rippkaea</taxon>
        <taxon>Rippkaea orientalis</taxon>
    </lineage>
</organism>